<sequence>MKLCFCPRQTVSEQAPIMIDASPLVGSRFGSLRLIGSQVNASRKTGCIPVAAVRLRPGVIPALTLVMVLFLSTAAAGEILHVPDNFPTIQSALDAATDGDTVILSDGLYSGIGNKNLSFQGKAILLRSQNGPITCVIDCENDGRAFLFNKGESAASVVDGLTITRGSIFGGGGAIYCYRSSPTISNCVITGNSSSGFGGAIACAYSSFPSIHNCEISGNSSSLGGAIYCSASSSPHISGSTISDNSADSGGAIYSRTAAPSITNSILWNNSAAAGSEIALAVDSTLDVDFCDVEGGEAAVSAEDGSSLIWGANNIDSDPVFVDARQGNYRLGYGSECINSGTTNGSVADGFTDMGVYPAVTADDEPGQNHATIGAALADLAFIDAWGGSVVVFPGRYFEDISIREGIDLIGAGPHQSIIEAPKGISCIGIGSAHISGFMIRDAIDGITIDASSPVISNNVFTGCVNSALTCKASSSPTIRNNTIDKIAGGGIIIGPGASPVMVNNIISNTVRGITATGGDGFRIDYNNLYNVSEPYSGCSAGPHDIAADPMFIDSAANDYRLNKCSFAIDAGDAVEALTMDYLALSLEIYVNEVTNISTGDIIWITDGVNIENATVAGFDADLIYIENGFENSYRAADGAYVASRFSIYSTEPAPDGGRVNMGAYGGAPEAATSESVTDDDGDACSECESDCDDANGQVYPGAQETCNSIDDDCDGLVDLNDPDCTGLIYYYNDSDQDGYGVDGDTRQRCAPESPYTATSAGDCDDANENINPGIQEICNGIDDDCDMLVDAEDPDTIEAGTYYRDDDDDGYGVDGDMQRLCAPQAPYTALEAGDCDDENIQINPGSQEICNGADDDCDSRIDDDDDNCIGLSSYYKDEDEDGHGVEGELQQRCDPEYPYTALVGDDCDDTASTVYPGALETACDGIDQDCDGSDSCSCRIIAENAAVSGGNLVRVPVRLETACNIVDAFSFDFDYSECHLLGYLSFTGNYTRGDLTANWDYIDAWEVSAGVVRVAGLTLNDIILEGERGVLVELEFELLQCTPDDTCSNALTNLASDINGWGVVPGTFECDCPSDGDVNGDGQATPGDALLAFQHYLGTVQLTPCEAEHADVDGDALVSLSDSLCIFQCYMGNPCPELCP</sequence>
<dbReference type="GO" id="GO:0000272">
    <property type="term" value="P:polysaccharide catabolic process"/>
    <property type="evidence" value="ECO:0007669"/>
    <property type="project" value="InterPro"/>
</dbReference>
<dbReference type="Gene3D" id="2.160.20.10">
    <property type="entry name" value="Single-stranded right-handed beta-helix, Pectin lyase-like"/>
    <property type="match status" value="2"/>
</dbReference>
<dbReference type="Pfam" id="PF13229">
    <property type="entry name" value="Beta_helix"/>
    <property type="match status" value="2"/>
</dbReference>
<dbReference type="Gene3D" id="1.10.1330.10">
    <property type="entry name" value="Dockerin domain"/>
    <property type="match status" value="1"/>
</dbReference>
<dbReference type="InterPro" id="IPR006626">
    <property type="entry name" value="PbH1"/>
</dbReference>
<dbReference type="SUPFAM" id="SSF63446">
    <property type="entry name" value="Type I dockerin domain"/>
    <property type="match status" value="1"/>
</dbReference>
<comment type="caution">
    <text evidence="2">The sequence shown here is derived from an EMBL/GenBank/DDBJ whole genome shotgun (WGS) entry which is preliminary data.</text>
</comment>
<accession>A0A3A4NWF4</accession>
<dbReference type="InterPro" id="IPR039448">
    <property type="entry name" value="Beta_helix"/>
</dbReference>
<dbReference type="InterPro" id="IPR011050">
    <property type="entry name" value="Pectin_lyase_fold/virulence"/>
</dbReference>
<dbReference type="EMBL" id="QZKU01000047">
    <property type="protein sequence ID" value="RJP23312.1"/>
    <property type="molecule type" value="Genomic_DNA"/>
</dbReference>
<dbReference type="SUPFAM" id="SSF51126">
    <property type="entry name" value="Pectin lyase-like"/>
    <property type="match status" value="2"/>
</dbReference>
<dbReference type="InterPro" id="IPR012334">
    <property type="entry name" value="Pectin_lyas_fold"/>
</dbReference>
<dbReference type="InterPro" id="IPR021655">
    <property type="entry name" value="Put_metal-bd"/>
</dbReference>
<protein>
    <recommendedName>
        <fullName evidence="1">Right handed beta helix domain-containing protein</fullName>
    </recommendedName>
</protein>
<dbReference type="Pfam" id="PF11617">
    <property type="entry name" value="Cu-binding_MopE"/>
    <property type="match status" value="4"/>
</dbReference>
<feature type="domain" description="Right handed beta helix" evidence="1">
    <location>
        <begin position="162"/>
        <end position="272"/>
    </location>
</feature>
<evidence type="ECO:0000313" key="3">
    <source>
        <dbReference type="Proteomes" id="UP000265882"/>
    </source>
</evidence>
<feature type="domain" description="Right handed beta helix" evidence="1">
    <location>
        <begin position="424"/>
        <end position="533"/>
    </location>
</feature>
<evidence type="ECO:0000313" key="2">
    <source>
        <dbReference type="EMBL" id="RJP23312.1"/>
    </source>
</evidence>
<evidence type="ECO:0000259" key="1">
    <source>
        <dbReference type="Pfam" id="PF13229"/>
    </source>
</evidence>
<gene>
    <name evidence="2" type="ORF">C4520_06595</name>
</gene>
<dbReference type="Proteomes" id="UP000265882">
    <property type="component" value="Unassembled WGS sequence"/>
</dbReference>
<dbReference type="SMART" id="SM00710">
    <property type="entry name" value="PbH1"/>
    <property type="match status" value="8"/>
</dbReference>
<proteinExistence type="predicted"/>
<dbReference type="AlphaFoldDB" id="A0A3A4NWF4"/>
<dbReference type="InterPro" id="IPR036439">
    <property type="entry name" value="Dockerin_dom_sf"/>
</dbReference>
<organism evidence="2 3">
    <name type="scientific">Abyssobacteria bacterium (strain SURF_5)</name>
    <dbReference type="NCBI Taxonomy" id="2093360"/>
    <lineage>
        <taxon>Bacteria</taxon>
        <taxon>Pseudomonadati</taxon>
        <taxon>Candidatus Hydrogenedentota</taxon>
        <taxon>Candidatus Abyssobacteria</taxon>
    </lineage>
</organism>
<name>A0A3A4NWF4_ABYX5</name>
<reference evidence="2 3" key="1">
    <citation type="journal article" date="2017" name="ISME J.">
        <title>Energy and carbon metabolisms in a deep terrestrial subsurface fluid microbial community.</title>
        <authorList>
            <person name="Momper L."/>
            <person name="Jungbluth S.P."/>
            <person name="Lee M.D."/>
            <person name="Amend J.P."/>
        </authorList>
    </citation>
    <scope>NUCLEOTIDE SEQUENCE [LARGE SCALE GENOMIC DNA]</scope>
    <source>
        <strain evidence="2">SURF_5</strain>
    </source>
</reference>